<dbReference type="EMBL" id="VHSH01000009">
    <property type="protein sequence ID" value="TQV75733.1"/>
    <property type="molecule type" value="Genomic_DNA"/>
</dbReference>
<dbReference type="Gene3D" id="3.30.1220.10">
    <property type="entry name" value="CobW-like, C-terminal domain"/>
    <property type="match status" value="1"/>
</dbReference>
<evidence type="ECO:0000256" key="5">
    <source>
        <dbReference type="ARBA" id="ARBA00045658"/>
    </source>
</evidence>
<evidence type="ECO:0000259" key="7">
    <source>
        <dbReference type="SMART" id="SM00833"/>
    </source>
</evidence>
<organism evidence="8 9">
    <name type="scientific">Denitrobaculum tricleocarpae</name>
    <dbReference type="NCBI Taxonomy" id="2591009"/>
    <lineage>
        <taxon>Bacteria</taxon>
        <taxon>Pseudomonadati</taxon>
        <taxon>Pseudomonadota</taxon>
        <taxon>Alphaproteobacteria</taxon>
        <taxon>Rhodospirillales</taxon>
        <taxon>Rhodospirillaceae</taxon>
        <taxon>Denitrobaculum</taxon>
    </lineage>
</organism>
<dbReference type="SUPFAM" id="SSF52540">
    <property type="entry name" value="P-loop containing nucleoside triphosphate hydrolases"/>
    <property type="match status" value="1"/>
</dbReference>
<evidence type="ECO:0000256" key="2">
    <source>
        <dbReference type="ARBA" id="ARBA00022801"/>
    </source>
</evidence>
<dbReference type="Pfam" id="PF02492">
    <property type="entry name" value="cobW"/>
    <property type="match status" value="1"/>
</dbReference>
<dbReference type="AlphaFoldDB" id="A0A545TET3"/>
<proteinExistence type="inferred from homology"/>
<keyword evidence="1" id="KW-0547">Nucleotide-binding</keyword>
<evidence type="ECO:0000313" key="9">
    <source>
        <dbReference type="Proteomes" id="UP000315252"/>
    </source>
</evidence>
<dbReference type="Proteomes" id="UP000315252">
    <property type="component" value="Unassembled WGS sequence"/>
</dbReference>
<protein>
    <submittedName>
        <fullName evidence="8">GTP-binding protein</fullName>
    </submittedName>
</protein>
<comment type="function">
    <text evidence="5">Zinc chaperone that directly transfers zinc cofactor to target proteins, thereby activating them. Zinc is transferred from the CXCC motif in the GTPase domain to the zinc binding site in target proteins in a process requiring GTP hydrolysis.</text>
</comment>
<evidence type="ECO:0000256" key="4">
    <source>
        <dbReference type="ARBA" id="ARBA00034320"/>
    </source>
</evidence>
<comment type="similarity">
    <text evidence="4">Belongs to the SIMIBI class G3E GTPase family. ZNG1 subfamily.</text>
</comment>
<feature type="domain" description="CobW C-terminal" evidence="7">
    <location>
        <begin position="235"/>
        <end position="320"/>
    </location>
</feature>
<dbReference type="GO" id="GO:0016787">
    <property type="term" value="F:hydrolase activity"/>
    <property type="evidence" value="ECO:0007669"/>
    <property type="project" value="UniProtKB-KW"/>
</dbReference>
<dbReference type="PANTHER" id="PTHR13748">
    <property type="entry name" value="COBW-RELATED"/>
    <property type="match status" value="1"/>
</dbReference>
<keyword evidence="9" id="KW-1185">Reference proteome</keyword>
<gene>
    <name evidence="8" type="ORF">FKG95_22725</name>
</gene>
<dbReference type="RefSeq" id="WP_142898721.1">
    <property type="nucleotide sequence ID" value="NZ_ML660060.1"/>
</dbReference>
<evidence type="ECO:0000256" key="6">
    <source>
        <dbReference type="ARBA" id="ARBA00049117"/>
    </source>
</evidence>
<dbReference type="CDD" id="cd03112">
    <property type="entry name" value="CobW-like"/>
    <property type="match status" value="1"/>
</dbReference>
<dbReference type="Pfam" id="PF07683">
    <property type="entry name" value="CobW_C"/>
    <property type="match status" value="1"/>
</dbReference>
<keyword evidence="2" id="KW-0378">Hydrolase</keyword>
<dbReference type="InterPro" id="IPR027417">
    <property type="entry name" value="P-loop_NTPase"/>
</dbReference>
<dbReference type="Gene3D" id="3.40.50.300">
    <property type="entry name" value="P-loop containing nucleotide triphosphate hydrolases"/>
    <property type="match status" value="1"/>
</dbReference>
<dbReference type="GO" id="GO:0000166">
    <property type="term" value="F:nucleotide binding"/>
    <property type="evidence" value="ECO:0007669"/>
    <property type="project" value="UniProtKB-KW"/>
</dbReference>
<dbReference type="OrthoDB" id="9808822at2"/>
<dbReference type="InterPro" id="IPR011629">
    <property type="entry name" value="CobW-like_C"/>
</dbReference>
<dbReference type="SUPFAM" id="SSF90002">
    <property type="entry name" value="Hypothetical protein YjiA, C-terminal domain"/>
    <property type="match status" value="1"/>
</dbReference>
<evidence type="ECO:0000256" key="1">
    <source>
        <dbReference type="ARBA" id="ARBA00022741"/>
    </source>
</evidence>
<evidence type="ECO:0000313" key="8">
    <source>
        <dbReference type="EMBL" id="TQV75733.1"/>
    </source>
</evidence>
<dbReference type="InterPro" id="IPR036627">
    <property type="entry name" value="CobW-likC_sf"/>
</dbReference>
<name>A0A545TET3_9PROT</name>
<evidence type="ECO:0000256" key="3">
    <source>
        <dbReference type="ARBA" id="ARBA00023186"/>
    </source>
</evidence>
<reference evidence="8 9" key="1">
    <citation type="submission" date="2019-06" db="EMBL/GenBank/DDBJ databases">
        <title>Whole genome sequence for Rhodospirillaceae sp. R148.</title>
        <authorList>
            <person name="Wang G."/>
        </authorList>
    </citation>
    <scope>NUCLEOTIDE SEQUENCE [LARGE SCALE GENOMIC DNA]</scope>
    <source>
        <strain evidence="8 9">R148</strain>
    </source>
</reference>
<dbReference type="InterPro" id="IPR051316">
    <property type="entry name" value="Zinc-reg_GTPase_activator"/>
</dbReference>
<dbReference type="GO" id="GO:0005737">
    <property type="term" value="C:cytoplasm"/>
    <property type="evidence" value="ECO:0007669"/>
    <property type="project" value="TreeGrafter"/>
</dbReference>
<accession>A0A545TET3</accession>
<sequence>MDSKDQRLPLTVITGYLGAGKTTLVNHMLRHADGRRIMVLVNDFGDIAVDADLIESQEGDTLTLANGCICCSMGGDLFYALSDALDRQPRPDHLLIEASGVADPTRISEIARAEPELRLDGTIALLDALGFPALVDDAQIGSSLVRQIAAADLIVVSKSDLQAPDALSELKAQVAALAPTARQIEASFGRVPLEVLLGSLSPAEVDEIPQGCAHYGHSGHDHANHDHAEDHEDLYSRWSLARDCIFGQQELADVLKDLPAGLLRLKGFVKLDGCWALVQAVGGRVEIESLPRVPDHIKHTTLVAIGLKGQMDTVELNRLFSR</sequence>
<dbReference type="InterPro" id="IPR003495">
    <property type="entry name" value="CobW/HypB/UreG_nucleotide-bd"/>
</dbReference>
<dbReference type="SMART" id="SM00833">
    <property type="entry name" value="CobW_C"/>
    <property type="match status" value="1"/>
</dbReference>
<comment type="catalytic activity">
    <reaction evidence="6">
        <text>GTP + H2O = GDP + phosphate + H(+)</text>
        <dbReference type="Rhea" id="RHEA:19669"/>
        <dbReference type="ChEBI" id="CHEBI:15377"/>
        <dbReference type="ChEBI" id="CHEBI:15378"/>
        <dbReference type="ChEBI" id="CHEBI:37565"/>
        <dbReference type="ChEBI" id="CHEBI:43474"/>
        <dbReference type="ChEBI" id="CHEBI:58189"/>
    </reaction>
    <physiologicalReaction direction="left-to-right" evidence="6">
        <dbReference type="Rhea" id="RHEA:19670"/>
    </physiologicalReaction>
</comment>
<keyword evidence="3" id="KW-0143">Chaperone</keyword>
<comment type="caution">
    <text evidence="8">The sequence shown here is derived from an EMBL/GenBank/DDBJ whole genome shotgun (WGS) entry which is preliminary data.</text>
</comment>
<dbReference type="PANTHER" id="PTHR13748:SF62">
    <property type="entry name" value="COBW DOMAIN-CONTAINING PROTEIN"/>
    <property type="match status" value="1"/>
</dbReference>